<gene>
    <name evidence="2" type="ORF">TNIN_364211</name>
</gene>
<comment type="caution">
    <text evidence="2">The sequence shown here is derived from an EMBL/GenBank/DDBJ whole genome shotgun (WGS) entry which is preliminary data.</text>
</comment>
<feature type="compositionally biased region" description="Polar residues" evidence="1">
    <location>
        <begin position="17"/>
        <end position="36"/>
    </location>
</feature>
<reference evidence="2" key="1">
    <citation type="submission" date="2020-08" db="EMBL/GenBank/DDBJ databases">
        <title>Multicomponent nature underlies the extraordinary mechanical properties of spider dragline silk.</title>
        <authorList>
            <person name="Kono N."/>
            <person name="Nakamura H."/>
            <person name="Mori M."/>
            <person name="Yoshida Y."/>
            <person name="Ohtoshi R."/>
            <person name="Malay A.D."/>
            <person name="Moran D.A.P."/>
            <person name="Tomita M."/>
            <person name="Numata K."/>
            <person name="Arakawa K."/>
        </authorList>
    </citation>
    <scope>NUCLEOTIDE SEQUENCE</scope>
</reference>
<feature type="region of interest" description="Disordered" evidence="1">
    <location>
        <begin position="73"/>
        <end position="95"/>
    </location>
</feature>
<name>A0A8X6WZS7_9ARAC</name>
<accession>A0A8X6WZS7</accession>
<proteinExistence type="predicted"/>
<dbReference type="AlphaFoldDB" id="A0A8X6WZS7"/>
<evidence type="ECO:0000313" key="3">
    <source>
        <dbReference type="Proteomes" id="UP000886998"/>
    </source>
</evidence>
<dbReference type="Proteomes" id="UP000886998">
    <property type="component" value="Unassembled WGS sequence"/>
</dbReference>
<evidence type="ECO:0000313" key="2">
    <source>
        <dbReference type="EMBL" id="GFY43236.1"/>
    </source>
</evidence>
<protein>
    <submittedName>
        <fullName evidence="2">Uncharacterized protein</fullName>
    </submittedName>
</protein>
<sequence length="226" mass="23638">MLKFSGFSRLIRGRFLSSPSTTGADTSASSRPTGTGTRKAVTGIVGSPTETLLRLLPPLSGQVRANSPLVHSTQQEADGCGGAPPPFNRNSDGRWKRGMTSSLEGLTYSFRRLGLKVQRRYSLPPEPGLGFACLLPSECGSRFSGLLRNQTPDSSPVATTVGHPTVDVDKADLEGCVAGSTRAIGKFTSLRPPHAALGRINKALVPAPGGRSNSAACIALNSPIIK</sequence>
<keyword evidence="3" id="KW-1185">Reference proteome</keyword>
<evidence type="ECO:0000256" key="1">
    <source>
        <dbReference type="SAM" id="MobiDB-lite"/>
    </source>
</evidence>
<dbReference type="EMBL" id="BMAV01003549">
    <property type="protein sequence ID" value="GFY43236.1"/>
    <property type="molecule type" value="Genomic_DNA"/>
</dbReference>
<organism evidence="2 3">
    <name type="scientific">Trichonephila inaurata madagascariensis</name>
    <dbReference type="NCBI Taxonomy" id="2747483"/>
    <lineage>
        <taxon>Eukaryota</taxon>
        <taxon>Metazoa</taxon>
        <taxon>Ecdysozoa</taxon>
        <taxon>Arthropoda</taxon>
        <taxon>Chelicerata</taxon>
        <taxon>Arachnida</taxon>
        <taxon>Araneae</taxon>
        <taxon>Araneomorphae</taxon>
        <taxon>Entelegynae</taxon>
        <taxon>Araneoidea</taxon>
        <taxon>Nephilidae</taxon>
        <taxon>Trichonephila</taxon>
        <taxon>Trichonephila inaurata</taxon>
    </lineage>
</organism>
<feature type="region of interest" description="Disordered" evidence="1">
    <location>
        <begin position="16"/>
        <end position="41"/>
    </location>
</feature>